<organism evidence="1 2">
    <name type="scientific">Ficus carica</name>
    <name type="common">Common fig</name>
    <dbReference type="NCBI Taxonomy" id="3494"/>
    <lineage>
        <taxon>Eukaryota</taxon>
        <taxon>Viridiplantae</taxon>
        <taxon>Streptophyta</taxon>
        <taxon>Embryophyta</taxon>
        <taxon>Tracheophyta</taxon>
        <taxon>Spermatophyta</taxon>
        <taxon>Magnoliopsida</taxon>
        <taxon>eudicotyledons</taxon>
        <taxon>Gunneridae</taxon>
        <taxon>Pentapetalae</taxon>
        <taxon>rosids</taxon>
        <taxon>fabids</taxon>
        <taxon>Rosales</taxon>
        <taxon>Moraceae</taxon>
        <taxon>Ficeae</taxon>
        <taxon>Ficus</taxon>
    </lineage>
</organism>
<protein>
    <submittedName>
        <fullName evidence="1">Uncharacterized protein</fullName>
    </submittedName>
</protein>
<name>A0AA88CQ70_FICCA</name>
<dbReference type="AlphaFoldDB" id="A0AA88CQ70"/>
<gene>
    <name evidence="1" type="ORF">TIFTF001_051434</name>
</gene>
<comment type="caution">
    <text evidence="1">The sequence shown here is derived from an EMBL/GenBank/DDBJ whole genome shotgun (WGS) entry which is preliminary data.</text>
</comment>
<dbReference type="Proteomes" id="UP001187192">
    <property type="component" value="Unassembled WGS sequence"/>
</dbReference>
<dbReference type="EMBL" id="BTGU01009525">
    <property type="protein sequence ID" value="GMN25287.1"/>
    <property type="molecule type" value="Genomic_DNA"/>
</dbReference>
<sequence>MSKVGLGADEAFLLSSRSALTPDLELAFLGFLLESLPFRDFRPLPLAWSRLPLAKAGPLPSYQKCPGRTTKEGLHILAYGACLLLAHQHVGPQPGRNPPFCLKLVLKIDLIALHASRSLRLLVRHQNLAEPSRYMTAVFTAASSDVVRQAAEKDGQGKSELNSEEGRRLTLQLDRFMLWRASAKARLGLALSARAPIKLRFAHDSGIIGEGSRSLVHLTQAKVHVARSIHASTHSRLVFST</sequence>
<reference evidence="1" key="1">
    <citation type="submission" date="2023-07" db="EMBL/GenBank/DDBJ databases">
        <title>draft genome sequence of fig (Ficus carica).</title>
        <authorList>
            <person name="Takahashi T."/>
            <person name="Nishimura K."/>
        </authorList>
    </citation>
    <scope>NUCLEOTIDE SEQUENCE</scope>
</reference>
<evidence type="ECO:0000313" key="2">
    <source>
        <dbReference type="Proteomes" id="UP001187192"/>
    </source>
</evidence>
<evidence type="ECO:0000313" key="1">
    <source>
        <dbReference type="EMBL" id="GMN25287.1"/>
    </source>
</evidence>
<keyword evidence="2" id="KW-1185">Reference proteome</keyword>
<accession>A0AA88CQ70</accession>
<proteinExistence type="predicted"/>